<comment type="caution">
    <text evidence="2">The sequence shown here is derived from an EMBL/GenBank/DDBJ whole genome shotgun (WGS) entry which is preliminary data.</text>
</comment>
<dbReference type="EMBL" id="JASCZI010151038">
    <property type="protein sequence ID" value="MED6167316.1"/>
    <property type="molecule type" value="Genomic_DNA"/>
</dbReference>
<evidence type="ECO:0000256" key="1">
    <source>
        <dbReference type="SAM" id="MobiDB-lite"/>
    </source>
</evidence>
<gene>
    <name evidence="2" type="ORF">PIB30_001740</name>
</gene>
<evidence type="ECO:0000313" key="2">
    <source>
        <dbReference type="EMBL" id="MED6167316.1"/>
    </source>
</evidence>
<name>A0ABU6V1S0_9FABA</name>
<protein>
    <submittedName>
        <fullName evidence="2">Uncharacterized protein</fullName>
    </submittedName>
</protein>
<organism evidence="2 3">
    <name type="scientific">Stylosanthes scabra</name>
    <dbReference type="NCBI Taxonomy" id="79078"/>
    <lineage>
        <taxon>Eukaryota</taxon>
        <taxon>Viridiplantae</taxon>
        <taxon>Streptophyta</taxon>
        <taxon>Embryophyta</taxon>
        <taxon>Tracheophyta</taxon>
        <taxon>Spermatophyta</taxon>
        <taxon>Magnoliopsida</taxon>
        <taxon>eudicotyledons</taxon>
        <taxon>Gunneridae</taxon>
        <taxon>Pentapetalae</taxon>
        <taxon>rosids</taxon>
        <taxon>fabids</taxon>
        <taxon>Fabales</taxon>
        <taxon>Fabaceae</taxon>
        <taxon>Papilionoideae</taxon>
        <taxon>50 kb inversion clade</taxon>
        <taxon>dalbergioids sensu lato</taxon>
        <taxon>Dalbergieae</taxon>
        <taxon>Pterocarpus clade</taxon>
        <taxon>Stylosanthes</taxon>
    </lineage>
</organism>
<feature type="compositionally biased region" description="Low complexity" evidence="1">
    <location>
        <begin position="83"/>
        <end position="97"/>
    </location>
</feature>
<reference evidence="2 3" key="1">
    <citation type="journal article" date="2023" name="Plants (Basel)">
        <title>Bridging the Gap: Combining Genomics and Transcriptomics Approaches to Understand Stylosanthes scabra, an Orphan Legume from the Brazilian Caatinga.</title>
        <authorList>
            <person name="Ferreira-Neto J.R.C."/>
            <person name="da Silva M.D."/>
            <person name="Binneck E."/>
            <person name="de Melo N.F."/>
            <person name="da Silva R.H."/>
            <person name="de Melo A.L.T.M."/>
            <person name="Pandolfi V."/>
            <person name="Bustamante F.O."/>
            <person name="Brasileiro-Vidal A.C."/>
            <person name="Benko-Iseppon A.M."/>
        </authorList>
    </citation>
    <scope>NUCLEOTIDE SEQUENCE [LARGE SCALE GENOMIC DNA]</scope>
    <source>
        <tissue evidence="2">Leaves</tissue>
    </source>
</reference>
<sequence length="149" mass="15985">MLYACGAIVSGKEAWERCCVSDDDVDGTVLEEAIKTKQLCEVGGFSFKKGESKELWTMIAGVEVAKKARPNVCSQWKKKKVPSKTTSSDSTRSSDGDVTLASFLDKRNAMKSKAGSNGKSSRPLNPGANLIGRNLSAKLLRLGAKTTPK</sequence>
<feature type="region of interest" description="Disordered" evidence="1">
    <location>
        <begin position="75"/>
        <end position="132"/>
    </location>
</feature>
<evidence type="ECO:0000313" key="3">
    <source>
        <dbReference type="Proteomes" id="UP001341840"/>
    </source>
</evidence>
<proteinExistence type="predicted"/>
<dbReference type="Proteomes" id="UP001341840">
    <property type="component" value="Unassembled WGS sequence"/>
</dbReference>
<keyword evidence="3" id="KW-1185">Reference proteome</keyword>
<feature type="compositionally biased region" description="Polar residues" evidence="1">
    <location>
        <begin position="114"/>
        <end position="123"/>
    </location>
</feature>
<accession>A0ABU6V1S0</accession>